<comment type="subcellular location">
    <subcellularLocation>
        <location evidence="8">Endomembrane system</location>
        <topology evidence="8">Single-pass membrane protein</topology>
    </subcellularLocation>
</comment>
<keyword evidence="11" id="KW-1185">Reference proteome</keyword>
<dbReference type="PANTHER" id="PTHR22618:SF2">
    <property type="entry name" value="PROTEIN O-MANNOSE KINASE"/>
    <property type="match status" value="1"/>
</dbReference>
<dbReference type="Proteomes" id="UP001159427">
    <property type="component" value="Unassembled WGS sequence"/>
</dbReference>
<evidence type="ECO:0000313" key="10">
    <source>
        <dbReference type="EMBL" id="CAH3020292.1"/>
    </source>
</evidence>
<keyword evidence="4" id="KW-0418">Kinase</keyword>
<evidence type="ECO:0000256" key="3">
    <source>
        <dbReference type="ARBA" id="ARBA00022741"/>
    </source>
</evidence>
<keyword evidence="6 9" id="KW-1133">Transmembrane helix</keyword>
<evidence type="ECO:0000256" key="2">
    <source>
        <dbReference type="ARBA" id="ARBA00022692"/>
    </source>
</evidence>
<dbReference type="EMBL" id="CALNXI010000142">
    <property type="protein sequence ID" value="CAH3020292.1"/>
    <property type="molecule type" value="Genomic_DNA"/>
</dbReference>
<dbReference type="Gene3D" id="1.10.510.10">
    <property type="entry name" value="Transferase(Phosphotransferase) domain 1"/>
    <property type="match status" value="1"/>
</dbReference>
<dbReference type="SUPFAM" id="SSF56112">
    <property type="entry name" value="Protein kinase-like (PK-like)"/>
    <property type="match status" value="1"/>
</dbReference>
<evidence type="ECO:0000256" key="8">
    <source>
        <dbReference type="ARBA" id="ARBA00037847"/>
    </source>
</evidence>
<reference evidence="10 11" key="1">
    <citation type="submission" date="2022-05" db="EMBL/GenBank/DDBJ databases">
        <authorList>
            <consortium name="Genoscope - CEA"/>
            <person name="William W."/>
        </authorList>
    </citation>
    <scope>NUCLEOTIDE SEQUENCE [LARGE SCALE GENOMIC DNA]</scope>
</reference>
<keyword evidence="7 9" id="KW-0472">Membrane</keyword>
<evidence type="ECO:0008006" key="12">
    <source>
        <dbReference type="Google" id="ProtNLM"/>
    </source>
</evidence>
<keyword evidence="2 9" id="KW-0812">Transmembrane</keyword>
<organism evidence="10 11">
    <name type="scientific">Porites evermanni</name>
    <dbReference type="NCBI Taxonomy" id="104178"/>
    <lineage>
        <taxon>Eukaryota</taxon>
        <taxon>Metazoa</taxon>
        <taxon>Cnidaria</taxon>
        <taxon>Anthozoa</taxon>
        <taxon>Hexacorallia</taxon>
        <taxon>Scleractinia</taxon>
        <taxon>Fungiina</taxon>
        <taxon>Poritidae</taxon>
        <taxon>Porites</taxon>
    </lineage>
</organism>
<keyword evidence="5" id="KW-0067">ATP-binding</keyword>
<evidence type="ECO:0000256" key="6">
    <source>
        <dbReference type="ARBA" id="ARBA00022989"/>
    </source>
</evidence>
<evidence type="ECO:0000313" key="11">
    <source>
        <dbReference type="Proteomes" id="UP001159427"/>
    </source>
</evidence>
<keyword evidence="1" id="KW-0808">Transferase</keyword>
<keyword evidence="3" id="KW-0547">Nucleotide-binding</keyword>
<evidence type="ECO:0000256" key="5">
    <source>
        <dbReference type="ARBA" id="ARBA00022840"/>
    </source>
</evidence>
<dbReference type="InterPro" id="IPR039318">
    <property type="entry name" value="POMK"/>
</dbReference>
<name>A0ABN8LX49_9CNID</name>
<evidence type="ECO:0000256" key="1">
    <source>
        <dbReference type="ARBA" id="ARBA00022679"/>
    </source>
</evidence>
<comment type="caution">
    <text evidence="10">The sequence shown here is derived from an EMBL/GenBank/DDBJ whole genome shotgun (WGS) entry which is preliminary data.</text>
</comment>
<accession>A0ABN8LX49</accession>
<sequence length="384" mass="45060">MFLLRFKLRKLRRRCRVIPRQYPTFLALFIFYVYSISNWMPEFTTSNVPLLDVVMSTRRINLSLTEPCPTNTRATCEGCVPCPSEMFRLPGWKDCIPWLNCSEIAVQVHLRRRFTHGVTKRVWRAEWNGYDVVLIKCSSRKSKRENCVKGLTNLKLIQGEFATRVIGNCPEKFQMVTMYYKHGTLRFLDKLLRRPELFHYNNIQTRFQLCVDYVRVLAYLHNSPIGVRVMCDTPFLEKLLDQYLITDDFHLVVNDVDGLEEVTKKGACHKRPANDSLQSRMEMESQGLPTATEPLNFQLRPAYDEKIDIWKIPWVVEKLLGSVKWSSFAKSELQEIMEKCHAVDPRQRPSASEVLQEMLRVQELLSFWKYSSLDVEDQLNMSQN</sequence>
<protein>
    <recommendedName>
        <fullName evidence="12">Protein kinase domain-containing protein</fullName>
    </recommendedName>
</protein>
<evidence type="ECO:0000256" key="7">
    <source>
        <dbReference type="ARBA" id="ARBA00023136"/>
    </source>
</evidence>
<evidence type="ECO:0000256" key="4">
    <source>
        <dbReference type="ARBA" id="ARBA00022777"/>
    </source>
</evidence>
<feature type="transmembrane region" description="Helical" evidence="9">
    <location>
        <begin position="21"/>
        <end position="40"/>
    </location>
</feature>
<dbReference type="InterPro" id="IPR011009">
    <property type="entry name" value="Kinase-like_dom_sf"/>
</dbReference>
<gene>
    <name evidence="10" type="ORF">PEVE_00006519</name>
</gene>
<dbReference type="PANTHER" id="PTHR22618">
    <property type="entry name" value="PROTEIN O-MANNOSE KINASE"/>
    <property type="match status" value="1"/>
</dbReference>
<evidence type="ECO:0000256" key="9">
    <source>
        <dbReference type="SAM" id="Phobius"/>
    </source>
</evidence>
<proteinExistence type="predicted"/>